<feature type="domain" description="CHASE" evidence="14">
    <location>
        <begin position="562"/>
        <end position="784"/>
    </location>
</feature>
<keyword evidence="8 11" id="KW-1133">Transmembrane helix</keyword>
<dbReference type="InterPro" id="IPR004358">
    <property type="entry name" value="Sig_transdc_His_kin-like_C"/>
</dbReference>
<evidence type="ECO:0000256" key="7">
    <source>
        <dbReference type="ARBA" id="ARBA00022777"/>
    </source>
</evidence>
<evidence type="ECO:0000259" key="13">
    <source>
        <dbReference type="PROSITE" id="PS50112"/>
    </source>
</evidence>
<dbReference type="Gene3D" id="3.30.450.350">
    <property type="entry name" value="CHASE domain"/>
    <property type="match status" value="1"/>
</dbReference>
<evidence type="ECO:0000259" key="14">
    <source>
        <dbReference type="PROSITE" id="PS50839"/>
    </source>
</evidence>
<evidence type="ECO:0000256" key="4">
    <source>
        <dbReference type="ARBA" id="ARBA00022553"/>
    </source>
</evidence>
<evidence type="ECO:0000313" key="15">
    <source>
        <dbReference type="EMBL" id="MCA9387160.1"/>
    </source>
</evidence>
<dbReference type="GO" id="GO:0005886">
    <property type="term" value="C:plasma membrane"/>
    <property type="evidence" value="ECO:0007669"/>
    <property type="project" value="TreeGrafter"/>
</dbReference>
<dbReference type="Pfam" id="PF00512">
    <property type="entry name" value="HisKA"/>
    <property type="match status" value="1"/>
</dbReference>
<evidence type="ECO:0000256" key="5">
    <source>
        <dbReference type="ARBA" id="ARBA00022679"/>
    </source>
</evidence>
<dbReference type="CDD" id="cd00130">
    <property type="entry name" value="PAS"/>
    <property type="match status" value="1"/>
</dbReference>
<evidence type="ECO:0000256" key="3">
    <source>
        <dbReference type="ARBA" id="ARBA00012438"/>
    </source>
</evidence>
<dbReference type="Pfam" id="PF13426">
    <property type="entry name" value="PAS_9"/>
    <property type="match status" value="1"/>
</dbReference>
<feature type="transmembrane region" description="Helical" evidence="11">
    <location>
        <begin position="297"/>
        <end position="318"/>
    </location>
</feature>
<dbReference type="SUPFAM" id="SSF47384">
    <property type="entry name" value="Homodimeric domain of signal transducing histidine kinase"/>
    <property type="match status" value="1"/>
</dbReference>
<keyword evidence="4" id="KW-0597">Phosphoprotein</keyword>
<comment type="catalytic activity">
    <reaction evidence="1">
        <text>ATP + protein L-histidine = ADP + protein N-phospho-L-histidine.</text>
        <dbReference type="EC" id="2.7.13.3"/>
    </reaction>
</comment>
<dbReference type="PRINTS" id="PR00344">
    <property type="entry name" value="BCTRLSENSOR"/>
</dbReference>
<feature type="domain" description="Histidine kinase" evidence="12">
    <location>
        <begin position="979"/>
        <end position="1197"/>
    </location>
</feature>
<dbReference type="GO" id="GO:0004721">
    <property type="term" value="F:phosphoprotein phosphatase activity"/>
    <property type="evidence" value="ECO:0007669"/>
    <property type="project" value="TreeGrafter"/>
</dbReference>
<reference evidence="15" key="1">
    <citation type="submission" date="2020-04" db="EMBL/GenBank/DDBJ databases">
        <authorList>
            <person name="Zhang T."/>
        </authorList>
    </citation>
    <scope>NUCLEOTIDE SEQUENCE</scope>
    <source>
        <strain evidence="15">HKST-UBA09</strain>
    </source>
</reference>
<evidence type="ECO:0000256" key="10">
    <source>
        <dbReference type="ARBA" id="ARBA00023136"/>
    </source>
</evidence>
<keyword evidence="7" id="KW-0418">Kinase</keyword>
<dbReference type="InterPro" id="IPR036097">
    <property type="entry name" value="HisK_dim/P_sf"/>
</dbReference>
<gene>
    <name evidence="15" type="ORF">KC669_03950</name>
</gene>
<dbReference type="InterPro" id="IPR003594">
    <property type="entry name" value="HATPase_dom"/>
</dbReference>
<protein>
    <recommendedName>
        <fullName evidence="3">histidine kinase</fullName>
        <ecNumber evidence="3">2.7.13.3</ecNumber>
    </recommendedName>
</protein>
<dbReference type="NCBIfam" id="TIGR00229">
    <property type="entry name" value="sensory_box"/>
    <property type="match status" value="1"/>
</dbReference>
<reference evidence="15" key="2">
    <citation type="journal article" date="2021" name="Microbiome">
        <title>Successional dynamics and alternative stable states in a saline activated sludge microbial community over 9 years.</title>
        <authorList>
            <person name="Wang Y."/>
            <person name="Ye J."/>
            <person name="Ju F."/>
            <person name="Liu L."/>
            <person name="Boyd J.A."/>
            <person name="Deng Y."/>
            <person name="Parks D.H."/>
            <person name="Jiang X."/>
            <person name="Yin X."/>
            <person name="Woodcroft B.J."/>
            <person name="Tyson G.W."/>
            <person name="Hugenholtz P."/>
            <person name="Polz M.F."/>
            <person name="Zhang T."/>
        </authorList>
    </citation>
    <scope>NUCLEOTIDE SEQUENCE</scope>
    <source>
        <strain evidence="15">HKST-UBA09</strain>
    </source>
</reference>
<comment type="caution">
    <text evidence="15">The sequence shown here is derived from an EMBL/GenBank/DDBJ whole genome shotgun (WGS) entry which is preliminary data.</text>
</comment>
<dbReference type="Gene3D" id="3.30.450.20">
    <property type="entry name" value="PAS domain"/>
    <property type="match status" value="1"/>
</dbReference>
<dbReference type="EC" id="2.7.13.3" evidence="3"/>
<feature type="transmembrane region" description="Helical" evidence="11">
    <location>
        <begin position="403"/>
        <end position="421"/>
    </location>
</feature>
<dbReference type="SMART" id="SM00388">
    <property type="entry name" value="HisKA"/>
    <property type="match status" value="1"/>
</dbReference>
<dbReference type="InterPro" id="IPR035965">
    <property type="entry name" value="PAS-like_dom_sf"/>
</dbReference>
<accession>A0A955RLW6</accession>
<keyword evidence="5" id="KW-0808">Transferase</keyword>
<dbReference type="PANTHER" id="PTHR45453">
    <property type="entry name" value="PHOSPHATE REGULON SENSOR PROTEIN PHOR"/>
    <property type="match status" value="1"/>
</dbReference>
<feature type="transmembrane region" description="Helical" evidence="11">
    <location>
        <begin position="799"/>
        <end position="823"/>
    </location>
</feature>
<evidence type="ECO:0000313" key="16">
    <source>
        <dbReference type="Proteomes" id="UP000714915"/>
    </source>
</evidence>
<dbReference type="SUPFAM" id="SSF55874">
    <property type="entry name" value="ATPase domain of HSP90 chaperone/DNA topoisomerase II/histidine kinase"/>
    <property type="match status" value="1"/>
</dbReference>
<feature type="transmembrane region" description="Helical" evidence="11">
    <location>
        <begin position="495"/>
        <end position="519"/>
    </location>
</feature>
<dbReference type="InterPro" id="IPR003661">
    <property type="entry name" value="HisK_dim/P_dom"/>
</dbReference>
<dbReference type="InterPro" id="IPR006189">
    <property type="entry name" value="CHASE_dom"/>
</dbReference>
<proteinExistence type="predicted"/>
<keyword evidence="9" id="KW-0902">Two-component regulatory system</keyword>
<keyword evidence="10 11" id="KW-0472">Membrane</keyword>
<dbReference type="CDD" id="cd00082">
    <property type="entry name" value="HisKA"/>
    <property type="match status" value="1"/>
</dbReference>
<dbReference type="InterPro" id="IPR036890">
    <property type="entry name" value="HATPase_C_sf"/>
</dbReference>
<feature type="transmembrane region" description="Helical" evidence="11">
    <location>
        <begin position="433"/>
        <end position="456"/>
    </location>
</feature>
<dbReference type="InterPro" id="IPR000014">
    <property type="entry name" value="PAS"/>
</dbReference>
<dbReference type="CDD" id="cd00075">
    <property type="entry name" value="HATPase"/>
    <property type="match status" value="1"/>
</dbReference>
<dbReference type="EMBL" id="JAGQLF010000057">
    <property type="protein sequence ID" value="MCA9387160.1"/>
    <property type="molecule type" value="Genomic_DNA"/>
</dbReference>
<organism evidence="15 16">
    <name type="scientific">Candidatus Dojkabacteria bacterium</name>
    <dbReference type="NCBI Taxonomy" id="2099670"/>
    <lineage>
        <taxon>Bacteria</taxon>
        <taxon>Candidatus Dojkabacteria</taxon>
    </lineage>
</organism>
<dbReference type="SMART" id="SM01079">
    <property type="entry name" value="CHASE"/>
    <property type="match status" value="1"/>
</dbReference>
<name>A0A955RLW6_9BACT</name>
<evidence type="ECO:0000256" key="11">
    <source>
        <dbReference type="SAM" id="Phobius"/>
    </source>
</evidence>
<dbReference type="Gene3D" id="3.30.565.10">
    <property type="entry name" value="Histidine kinase-like ATPase, C-terminal domain"/>
    <property type="match status" value="1"/>
</dbReference>
<evidence type="ECO:0000256" key="9">
    <source>
        <dbReference type="ARBA" id="ARBA00023012"/>
    </source>
</evidence>
<feature type="transmembrane region" description="Helical" evidence="11">
    <location>
        <begin position="363"/>
        <end position="383"/>
    </location>
</feature>
<dbReference type="PANTHER" id="PTHR45453:SF1">
    <property type="entry name" value="PHOSPHATE REGULON SENSOR PROTEIN PHOR"/>
    <property type="match status" value="1"/>
</dbReference>
<dbReference type="Pfam" id="PF02518">
    <property type="entry name" value="HATPase_c"/>
    <property type="match status" value="1"/>
</dbReference>
<evidence type="ECO:0000256" key="1">
    <source>
        <dbReference type="ARBA" id="ARBA00000085"/>
    </source>
</evidence>
<feature type="transmembrane region" description="Helical" evidence="11">
    <location>
        <begin position="462"/>
        <end position="483"/>
    </location>
</feature>
<dbReference type="PROSITE" id="PS50839">
    <property type="entry name" value="CHASE"/>
    <property type="match status" value="1"/>
</dbReference>
<dbReference type="Proteomes" id="UP000714915">
    <property type="component" value="Unassembled WGS sequence"/>
</dbReference>
<dbReference type="Pfam" id="PF11271">
    <property type="entry name" value="PorA"/>
    <property type="match status" value="1"/>
</dbReference>
<dbReference type="Pfam" id="PF03924">
    <property type="entry name" value="CHASE"/>
    <property type="match status" value="1"/>
</dbReference>
<dbReference type="AlphaFoldDB" id="A0A955RLW6"/>
<dbReference type="SUPFAM" id="SSF55785">
    <property type="entry name" value="PYP-like sensor domain (PAS domain)"/>
    <property type="match status" value="1"/>
</dbReference>
<feature type="domain" description="PAS" evidence="13">
    <location>
        <begin position="843"/>
        <end position="909"/>
    </location>
</feature>
<dbReference type="SMART" id="SM00387">
    <property type="entry name" value="HATPase_c"/>
    <property type="match status" value="1"/>
</dbReference>
<comment type="subcellular location">
    <subcellularLocation>
        <location evidence="2">Membrane</location>
    </subcellularLocation>
</comment>
<dbReference type="PROSITE" id="PS50112">
    <property type="entry name" value="PAS"/>
    <property type="match status" value="1"/>
</dbReference>
<evidence type="ECO:0000259" key="12">
    <source>
        <dbReference type="PROSITE" id="PS50109"/>
    </source>
</evidence>
<dbReference type="InterPro" id="IPR005467">
    <property type="entry name" value="His_kinase_dom"/>
</dbReference>
<dbReference type="Gene3D" id="1.10.287.130">
    <property type="match status" value="1"/>
</dbReference>
<sequence>MNTKKKDYLFLFLAFFFTLAIPFWHRFIVQSFNYLPNDFSFRAEVISIDNFFDEERNDYTGAQYSKTDYNYNVVEETRDILIIENSFEVKTPDDNPIFSVIRNYGINKKTGEHVPGYGDQDREGYLFAPKGISEGESFVYWHVNYDGPAQMNYVGQEYIEGIKVFHYETYYEDTRIDQTENLSYLPDVGITKGVVLEPHLEIWIEPETGSLINYKDTTTAFFYDLKSGEIISPWNKFSNRMSDESVDKNIEEVVQKKVSLSIVSFVIPLTLIVFAFLSLSKVSSIAKYFNKYSLKKFVTTVWGILIISTGLIILFGWHTQNEDLIRLGFIGNSTMNPITALSFVLIGSIVCIKDLVRKDYLSVLAIPIFSLSIFKFLGLFGLTNFHIDQALYSDFVSQLGSRMSVFTAVNFFLLSFALIIISIKPLRKLHMVAITSITSLLLSTLGLVGFIFNIYAVAVIPFFIYTSSSTALLMIIASILIFFNFRLKQGVILSTLSNTFIFGILLTSITLTILFAGLIDQTAADDARNAFQSEVVRAKAKIEERLYIYINALDGAKGLLSASENVSREEWKLYIDTLHIQENYPGIQGIGYAVFVKPEELEAHVKSIQDEGFDNYTIKPEGLRNLYSSIIYIEPFDSRNIQAFGYDMFQEPVRRAAMEKARDAGTPHMSGKITLVQEIDNDVQPGFLIYAPYYKNGITPNNIDERRSSILGYTYSPFRARDFVQGVIGVEGINNIGVKINDGVTIDESTQLYSDIDQKLDNNENSRFSKTETIYVAGRPWTISFFSSEDYAYTIYSRIAPLIILGMGIGVSILFTLIVYTVISSRQRAVLYANRVTKDLKQSQAKDEAILLGIGDGLVATDNLGKIILINKKFTELLGWTEEEVIGKPLTEIIPMLNESGELVPPEERTITKALHSEKKESESQSNVKYRTKYGKEFPVSITVSPIIIQNEAIGAVEVFRDITKEKQIDTAKTEFVSLASHQLRTPLTSINWYTELLTDDIKKKLTKEQSGYLSEIKMATKQMTELVGALLNVSRIELGTFAINPKPTDLQKLVLNVLEELKPIIKKKKLTVEINGIISKKISVDPKLFRMVYQNLITNSVKYTPSNGKISIDHKIENNKLTIRIKDNGYGIPEAQQKNVFEKLFRADNVRLKDTQGTGLGLYIVKSIIESSGGKIWFESKENKGTTFFIEIPLIGTTKQN</sequence>
<dbReference type="InterPro" id="IPR021424">
    <property type="entry name" value="PorA"/>
</dbReference>
<dbReference type="GO" id="GO:0000155">
    <property type="term" value="F:phosphorelay sensor kinase activity"/>
    <property type="evidence" value="ECO:0007669"/>
    <property type="project" value="InterPro"/>
</dbReference>
<dbReference type="FunFam" id="3.30.565.10:FF:000006">
    <property type="entry name" value="Sensor histidine kinase WalK"/>
    <property type="match status" value="1"/>
</dbReference>
<evidence type="ECO:0000256" key="8">
    <source>
        <dbReference type="ARBA" id="ARBA00022989"/>
    </source>
</evidence>
<dbReference type="InterPro" id="IPR050351">
    <property type="entry name" value="BphY/WalK/GraS-like"/>
</dbReference>
<keyword evidence="6 11" id="KW-0812">Transmembrane</keyword>
<dbReference type="InterPro" id="IPR042240">
    <property type="entry name" value="CHASE_sf"/>
</dbReference>
<evidence type="ECO:0000256" key="6">
    <source>
        <dbReference type="ARBA" id="ARBA00022692"/>
    </source>
</evidence>
<feature type="transmembrane region" description="Helical" evidence="11">
    <location>
        <begin position="258"/>
        <end position="277"/>
    </location>
</feature>
<evidence type="ECO:0000256" key="2">
    <source>
        <dbReference type="ARBA" id="ARBA00004370"/>
    </source>
</evidence>
<dbReference type="SMART" id="SM00091">
    <property type="entry name" value="PAS"/>
    <property type="match status" value="1"/>
</dbReference>
<dbReference type="PROSITE" id="PS50109">
    <property type="entry name" value="HIS_KIN"/>
    <property type="match status" value="1"/>
</dbReference>
<dbReference type="GO" id="GO:0016036">
    <property type="term" value="P:cellular response to phosphate starvation"/>
    <property type="evidence" value="ECO:0007669"/>
    <property type="project" value="TreeGrafter"/>
</dbReference>